<protein>
    <submittedName>
        <fullName evidence="3">DNA repair exonuclease</fullName>
    </submittedName>
</protein>
<gene>
    <name evidence="3" type="ORF">E3U55_07315</name>
</gene>
<dbReference type="PANTHER" id="PTHR30337:SF7">
    <property type="entry name" value="PHOSPHOESTERASE"/>
    <property type="match status" value="1"/>
</dbReference>
<dbReference type="SUPFAM" id="SSF56300">
    <property type="entry name" value="Metallo-dependent phosphatases"/>
    <property type="match status" value="1"/>
</dbReference>
<dbReference type="InterPro" id="IPR029052">
    <property type="entry name" value="Metallo-depent_PP-like"/>
</dbReference>
<dbReference type="AlphaFoldDB" id="A0A4Y8ILI3"/>
<sequence>MSKEVIRFLHSADLHLDSPYKGMKNLPNRIYQDIKDSTLKAFRRLIDVAIDQQVDFVLIVGDLFDQDSNSIKALVELKRGLEKLNSHDIQAYISFGNHDYMMLNKAELNFPSNTYVFPTGSISNVTFDQNEQPLVEISGFSYWEQSVSERMVEQYQKTTHAPFHIATLHGSLQNNLDHDTYAPFLLEDLKDVEADYWALGHIHKRDILMTQPYAVYPGNIQGRHMKEIGPKGCYIVEMTSNQTDLQFYPLQEVTFQSEEIVLEEMTEVEDIIKTIEKVKENYKQQKEKVFIRLKIYINESGFEITREQEEEILNLINEEEENDSSWVWVNECSIVTHPNYNRDELKQTNPFIGEVLQMVDEQEDIDAYIDELLNHRIFKKHINFDVNQIKDEIKTEAEKTILNELLRNR</sequence>
<dbReference type="InterPro" id="IPR041796">
    <property type="entry name" value="Mre11_N"/>
</dbReference>
<keyword evidence="3" id="KW-0540">Nuclease</keyword>
<feature type="domain" description="Calcineurin-like phosphoesterase" evidence="2">
    <location>
        <begin position="6"/>
        <end position="204"/>
    </location>
</feature>
<dbReference type="GO" id="GO:0004527">
    <property type="term" value="F:exonuclease activity"/>
    <property type="evidence" value="ECO:0007669"/>
    <property type="project" value="UniProtKB-KW"/>
</dbReference>
<proteinExistence type="predicted"/>
<evidence type="ECO:0000313" key="3">
    <source>
        <dbReference type="EMBL" id="TFB22103.1"/>
    </source>
</evidence>
<evidence type="ECO:0000259" key="2">
    <source>
        <dbReference type="Pfam" id="PF00149"/>
    </source>
</evidence>
<dbReference type="Pfam" id="PF00149">
    <property type="entry name" value="Metallophos"/>
    <property type="match status" value="1"/>
</dbReference>
<keyword evidence="1" id="KW-0378">Hydrolase</keyword>
<dbReference type="PIRSF" id="PIRSF033091">
    <property type="entry name" value="Pesterase_YhaO"/>
    <property type="match status" value="1"/>
</dbReference>
<evidence type="ECO:0000313" key="4">
    <source>
        <dbReference type="Proteomes" id="UP000297975"/>
    </source>
</evidence>
<dbReference type="InterPro" id="IPR014576">
    <property type="entry name" value="Pesterase_YhaO"/>
</dbReference>
<dbReference type="PANTHER" id="PTHR30337">
    <property type="entry name" value="COMPONENT OF ATP-DEPENDENT DSDNA EXONUCLEASE"/>
    <property type="match status" value="1"/>
</dbReference>
<dbReference type="InterPro" id="IPR004843">
    <property type="entry name" value="Calcineurin-like_PHP"/>
</dbReference>
<dbReference type="CDD" id="cd00840">
    <property type="entry name" value="MPP_Mre11_N"/>
    <property type="match status" value="1"/>
</dbReference>
<keyword evidence="4" id="KW-1185">Reference proteome</keyword>
<reference evidence="3 4" key="1">
    <citation type="submission" date="2019-03" db="EMBL/GenBank/DDBJ databases">
        <authorList>
            <person name="He R.-H."/>
        </authorList>
    </citation>
    <scope>NUCLEOTIDE SEQUENCE [LARGE SCALE GENOMIC DNA]</scope>
    <source>
        <strain evidence="4">SH 714</strain>
    </source>
</reference>
<accession>A0A4Y8ILI3</accession>
<comment type="caution">
    <text evidence="3">The sequence shown here is derived from an EMBL/GenBank/DDBJ whole genome shotgun (WGS) entry which is preliminary data.</text>
</comment>
<evidence type="ECO:0000256" key="1">
    <source>
        <dbReference type="ARBA" id="ARBA00022801"/>
    </source>
</evidence>
<dbReference type="RefSeq" id="WP_134339775.1">
    <property type="nucleotide sequence ID" value="NZ_SOPW01000006.1"/>
</dbReference>
<dbReference type="Proteomes" id="UP000297975">
    <property type="component" value="Unassembled WGS sequence"/>
</dbReference>
<dbReference type="Gene3D" id="3.60.21.10">
    <property type="match status" value="1"/>
</dbReference>
<dbReference type="EMBL" id="SOPW01000006">
    <property type="protein sequence ID" value="TFB22103.1"/>
    <property type="molecule type" value="Genomic_DNA"/>
</dbReference>
<dbReference type="InterPro" id="IPR050535">
    <property type="entry name" value="DNA_Repair-Maintenance_Comp"/>
</dbReference>
<name>A0A4Y8ILI3_9BACI</name>
<organism evidence="3 4">
    <name type="scientific">Filobacillus milosensis</name>
    <dbReference type="NCBI Taxonomy" id="94137"/>
    <lineage>
        <taxon>Bacteria</taxon>
        <taxon>Bacillati</taxon>
        <taxon>Bacillota</taxon>
        <taxon>Bacilli</taxon>
        <taxon>Bacillales</taxon>
        <taxon>Bacillaceae</taxon>
        <taxon>Filobacillus</taxon>
    </lineage>
</organism>
<keyword evidence="3" id="KW-0269">Exonuclease</keyword>
<dbReference type="OrthoDB" id="9773856at2"/>